<evidence type="ECO:0000256" key="5">
    <source>
        <dbReference type="ARBA" id="ARBA00023136"/>
    </source>
</evidence>
<evidence type="ECO:0000256" key="3">
    <source>
        <dbReference type="ARBA" id="ARBA00022692"/>
    </source>
</evidence>
<evidence type="ECO:0000259" key="7">
    <source>
        <dbReference type="Pfam" id="PF09335"/>
    </source>
</evidence>
<dbReference type="Pfam" id="PF09335">
    <property type="entry name" value="VTT_dom"/>
    <property type="match status" value="1"/>
</dbReference>
<evidence type="ECO:0000256" key="6">
    <source>
        <dbReference type="SAM" id="Phobius"/>
    </source>
</evidence>
<keyword evidence="4 6" id="KW-1133">Transmembrane helix</keyword>
<sequence length="170" mass="18223">MLGSIASVAAGFVETYGLIALFAIFALEGALVGKVIPTRTLFITAVILLGGSLVGYLSLFVTAVIGATIGQCILFILIRSPYIDENRLFRRLRLKDEWVEKTNGWFEEWGLPALLVTNTLPGVRGYLIIPVALSRTPTYKFPVFSIAGTVLYIGALVAIGSGAETAIDAI</sequence>
<evidence type="ECO:0000256" key="4">
    <source>
        <dbReference type="ARBA" id="ARBA00022989"/>
    </source>
</evidence>
<dbReference type="InterPro" id="IPR032816">
    <property type="entry name" value="VTT_dom"/>
</dbReference>
<evidence type="ECO:0000256" key="2">
    <source>
        <dbReference type="ARBA" id="ARBA00022475"/>
    </source>
</evidence>
<reference evidence="8" key="1">
    <citation type="journal article" date="2022" name="Syst. Appl. Microbiol.">
        <title>Natronocalculus amylovorans gen. nov., sp. nov., and Natranaeroarchaeum aerophilus sp. nov., dominant culturable amylolytic natronoarchaea from hypersaline soda lakes in southwestern Siberia.</title>
        <authorList>
            <person name="Sorokin D.Y."/>
            <person name="Elcheninov A.G."/>
            <person name="Khizhniak T.V."/>
            <person name="Koenen M."/>
            <person name="Bale N.J."/>
            <person name="Damste J.S.S."/>
            <person name="Kublanov I.V."/>
        </authorList>
    </citation>
    <scope>NUCLEOTIDE SEQUENCE</scope>
    <source>
        <strain evidence="8">AArc-St2</strain>
    </source>
</reference>
<evidence type="ECO:0000313" key="9">
    <source>
        <dbReference type="Proteomes" id="UP001203207"/>
    </source>
</evidence>
<feature type="transmembrane region" description="Helical" evidence="6">
    <location>
        <begin position="63"/>
        <end position="83"/>
    </location>
</feature>
<keyword evidence="5 6" id="KW-0472">Membrane</keyword>
<evidence type="ECO:0000256" key="1">
    <source>
        <dbReference type="ARBA" id="ARBA00004651"/>
    </source>
</evidence>
<dbReference type="PANTHER" id="PTHR42709">
    <property type="entry name" value="ALKALINE PHOSPHATASE LIKE PROTEIN"/>
    <property type="match status" value="1"/>
</dbReference>
<protein>
    <submittedName>
        <fullName evidence="8">VTT domain-containing protein</fullName>
    </submittedName>
</protein>
<feature type="transmembrane region" description="Helical" evidence="6">
    <location>
        <begin position="6"/>
        <end position="27"/>
    </location>
</feature>
<dbReference type="AlphaFoldDB" id="A0AAE3FVT7"/>
<comment type="caution">
    <text evidence="8">The sequence shown here is derived from an EMBL/GenBank/DDBJ whole genome shotgun (WGS) entry which is preliminary data.</text>
</comment>
<feature type="domain" description="VTT" evidence="7">
    <location>
        <begin position="44"/>
        <end position="161"/>
    </location>
</feature>
<dbReference type="Proteomes" id="UP001203207">
    <property type="component" value="Unassembled WGS sequence"/>
</dbReference>
<reference evidence="8" key="2">
    <citation type="submission" date="2022-02" db="EMBL/GenBank/DDBJ databases">
        <authorList>
            <person name="Elcheninov A.G."/>
            <person name="Sorokin D.Y."/>
            <person name="Kublanov I.V."/>
        </authorList>
    </citation>
    <scope>NUCLEOTIDE SEQUENCE</scope>
    <source>
        <strain evidence="8">AArc-St2</strain>
    </source>
</reference>
<keyword evidence="2" id="KW-1003">Cell membrane</keyword>
<keyword evidence="9" id="KW-1185">Reference proteome</keyword>
<dbReference type="InterPro" id="IPR051311">
    <property type="entry name" value="DedA_domain"/>
</dbReference>
<gene>
    <name evidence="8" type="ORF">AArcSt2_04060</name>
</gene>
<name>A0AAE3FVT7_9EURY</name>
<dbReference type="GO" id="GO:0005886">
    <property type="term" value="C:plasma membrane"/>
    <property type="evidence" value="ECO:0007669"/>
    <property type="project" value="UniProtKB-SubCell"/>
</dbReference>
<feature type="transmembrane region" description="Helical" evidence="6">
    <location>
        <begin position="39"/>
        <end position="57"/>
    </location>
</feature>
<feature type="transmembrane region" description="Helical" evidence="6">
    <location>
        <begin position="143"/>
        <end position="163"/>
    </location>
</feature>
<proteinExistence type="predicted"/>
<evidence type="ECO:0000313" key="8">
    <source>
        <dbReference type="EMBL" id="MCL9816111.1"/>
    </source>
</evidence>
<accession>A0AAE3FVT7</accession>
<dbReference type="RefSeq" id="WP_250583063.1">
    <property type="nucleotide sequence ID" value="NZ_JAKRVX010000001.1"/>
</dbReference>
<dbReference type="EMBL" id="JAKRVX010000001">
    <property type="protein sequence ID" value="MCL9816111.1"/>
    <property type="molecule type" value="Genomic_DNA"/>
</dbReference>
<keyword evidence="3 6" id="KW-0812">Transmembrane</keyword>
<comment type="subcellular location">
    <subcellularLocation>
        <location evidence="1">Cell membrane</location>
        <topology evidence="1">Multi-pass membrane protein</topology>
    </subcellularLocation>
</comment>
<organism evidence="8 9">
    <name type="scientific">Natronocalculus amylovorans</name>
    <dbReference type="NCBI Taxonomy" id="2917812"/>
    <lineage>
        <taxon>Archaea</taxon>
        <taxon>Methanobacteriati</taxon>
        <taxon>Methanobacteriota</taxon>
        <taxon>Stenosarchaea group</taxon>
        <taxon>Halobacteria</taxon>
        <taxon>Halobacteriales</taxon>
        <taxon>Haloferacaceae</taxon>
        <taxon>Natronocalculus</taxon>
    </lineage>
</organism>
<dbReference type="PANTHER" id="PTHR42709:SF6">
    <property type="entry name" value="UNDECAPRENYL PHOSPHATE TRANSPORTER A"/>
    <property type="match status" value="1"/>
</dbReference>